<gene>
    <name evidence="1" type="ORF">M91_05026</name>
</gene>
<proteinExistence type="predicted"/>
<protein>
    <submittedName>
        <fullName evidence="1">Uncharacterized protein</fullName>
    </submittedName>
</protein>
<accession>L8HYD0</accession>
<name>L8HYD0_9CETA</name>
<organism evidence="1 2">
    <name type="scientific">Bos mutus</name>
    <name type="common">wild yak</name>
    <dbReference type="NCBI Taxonomy" id="72004"/>
    <lineage>
        <taxon>Eukaryota</taxon>
        <taxon>Metazoa</taxon>
        <taxon>Chordata</taxon>
        <taxon>Craniata</taxon>
        <taxon>Vertebrata</taxon>
        <taxon>Euteleostomi</taxon>
        <taxon>Mammalia</taxon>
        <taxon>Eutheria</taxon>
        <taxon>Laurasiatheria</taxon>
        <taxon>Artiodactyla</taxon>
        <taxon>Ruminantia</taxon>
        <taxon>Pecora</taxon>
        <taxon>Bovidae</taxon>
        <taxon>Bovinae</taxon>
        <taxon>Bos</taxon>
    </lineage>
</organism>
<dbReference type="InterPro" id="IPR033615">
    <property type="entry name" value="EOLA1/EOLA2"/>
</dbReference>
<dbReference type="PANTHER" id="PTHR31666:SF0">
    <property type="entry name" value="PROTEIN EOLA1-RELATED"/>
    <property type="match status" value="1"/>
</dbReference>
<evidence type="ECO:0000313" key="1">
    <source>
        <dbReference type="EMBL" id="ELR48958.1"/>
    </source>
</evidence>
<dbReference type="AlphaFoldDB" id="L8HYD0"/>
<reference evidence="1 2" key="1">
    <citation type="journal article" date="2012" name="Nat. Genet.">
        <title>The yak genome and adaptation to life at high altitude.</title>
        <authorList>
            <person name="Qiu Q."/>
            <person name="Zhang G."/>
            <person name="Ma T."/>
            <person name="Qian W."/>
            <person name="Wang J."/>
            <person name="Ye Z."/>
            <person name="Cao C."/>
            <person name="Hu Q."/>
            <person name="Kim J."/>
            <person name="Larkin D.M."/>
            <person name="Auvil L."/>
            <person name="Capitanu B."/>
            <person name="Ma J."/>
            <person name="Lewin H.A."/>
            <person name="Qian X."/>
            <person name="Lang Y."/>
            <person name="Zhou R."/>
            <person name="Wang L."/>
            <person name="Wang K."/>
            <person name="Xia J."/>
            <person name="Liao S."/>
            <person name="Pan S."/>
            <person name="Lu X."/>
            <person name="Hou H."/>
            <person name="Wang Y."/>
            <person name="Zang X."/>
            <person name="Yin Y."/>
            <person name="Ma H."/>
            <person name="Zhang J."/>
            <person name="Wang Z."/>
            <person name="Zhang Y."/>
            <person name="Zhang D."/>
            <person name="Yonezawa T."/>
            <person name="Hasegawa M."/>
            <person name="Zhong Y."/>
            <person name="Liu W."/>
            <person name="Zhang Y."/>
            <person name="Huang Z."/>
            <person name="Zhang S."/>
            <person name="Long R."/>
            <person name="Yang H."/>
            <person name="Wang J."/>
            <person name="Lenstra J.A."/>
            <person name="Cooper D.N."/>
            <person name="Wu Y."/>
            <person name="Wang J."/>
            <person name="Shi P."/>
            <person name="Wang J."/>
            <person name="Liu J."/>
        </authorList>
    </citation>
    <scope>NUCLEOTIDE SEQUENCE [LARGE SCALE GENOMIC DNA]</scope>
    <source>
        <strain evidence="2">yakQH1</strain>
    </source>
</reference>
<dbReference type="Proteomes" id="UP000011080">
    <property type="component" value="Unassembled WGS sequence"/>
</dbReference>
<dbReference type="EMBL" id="JH882558">
    <property type="protein sequence ID" value="ELR48958.1"/>
    <property type="molecule type" value="Genomic_DNA"/>
</dbReference>
<evidence type="ECO:0000313" key="2">
    <source>
        <dbReference type="Proteomes" id="UP000011080"/>
    </source>
</evidence>
<sequence>MVPWYRVDIPCPTDYEDQSCALSPGLKATAQLLEPVLGWQGERNSLAGEDTQTSRKKSVFSSGHQAGTLCFGSHMRLWEPGEMKFSCLSFRQPSTGFILNSVKILEMCWQPTLCGHRHCTLAVHIAHRDWEDASWRELLEQRLGMSPTQIQALLLDRDKFGHRVIMGN</sequence>
<dbReference type="PANTHER" id="PTHR31666">
    <property type="entry name" value="PROTEIN CXORF40A-RELATED"/>
    <property type="match status" value="1"/>
</dbReference>